<evidence type="ECO:0000256" key="2">
    <source>
        <dbReference type="SAM" id="Phobius"/>
    </source>
</evidence>
<keyword evidence="2" id="KW-0812">Transmembrane</keyword>
<protein>
    <submittedName>
        <fullName evidence="3">(diamondback moth) hypothetical protein</fullName>
    </submittedName>
</protein>
<evidence type="ECO:0000256" key="1">
    <source>
        <dbReference type="SAM" id="MobiDB-lite"/>
    </source>
</evidence>
<dbReference type="Proteomes" id="UP000653454">
    <property type="component" value="Unassembled WGS sequence"/>
</dbReference>
<keyword evidence="2" id="KW-0472">Membrane</keyword>
<evidence type="ECO:0000313" key="4">
    <source>
        <dbReference type="Proteomes" id="UP000653454"/>
    </source>
</evidence>
<name>A0A8S4G095_PLUXY</name>
<feature type="transmembrane region" description="Helical" evidence="2">
    <location>
        <begin position="88"/>
        <end position="105"/>
    </location>
</feature>
<gene>
    <name evidence="3" type="ORF">PLXY2_LOCUS12043</name>
</gene>
<organism evidence="3 4">
    <name type="scientific">Plutella xylostella</name>
    <name type="common">Diamondback moth</name>
    <name type="synonym">Plutella maculipennis</name>
    <dbReference type="NCBI Taxonomy" id="51655"/>
    <lineage>
        <taxon>Eukaryota</taxon>
        <taxon>Metazoa</taxon>
        <taxon>Ecdysozoa</taxon>
        <taxon>Arthropoda</taxon>
        <taxon>Hexapoda</taxon>
        <taxon>Insecta</taxon>
        <taxon>Pterygota</taxon>
        <taxon>Neoptera</taxon>
        <taxon>Endopterygota</taxon>
        <taxon>Lepidoptera</taxon>
        <taxon>Glossata</taxon>
        <taxon>Ditrysia</taxon>
        <taxon>Yponomeutoidea</taxon>
        <taxon>Plutellidae</taxon>
        <taxon>Plutella</taxon>
    </lineage>
</organism>
<feature type="region of interest" description="Disordered" evidence="1">
    <location>
        <begin position="110"/>
        <end position="198"/>
    </location>
</feature>
<dbReference type="EMBL" id="CAJHNJ030000067">
    <property type="protein sequence ID" value="CAG9133776.1"/>
    <property type="molecule type" value="Genomic_DNA"/>
</dbReference>
<feature type="compositionally biased region" description="Pro residues" evidence="1">
    <location>
        <begin position="154"/>
        <end position="163"/>
    </location>
</feature>
<sequence>MILFCFGKSRRRETYTREVLVEADPQPEELPVIKKKCHRQYFRPRAHCLGGSITSTSTRSYQGCSENKLQLKPHQPNPLKPLKLNSRMRLIILLLIALYVILYCFSKKKSGSGADSNNKSAKALPKSCPPKKAGYQPRAHRIQGGCGTSTPCLTPQPQPPPRAAPCASYASRPAATQYTGPQCPADCVPPRSNMRNTR</sequence>
<evidence type="ECO:0000313" key="3">
    <source>
        <dbReference type="EMBL" id="CAG9133776.1"/>
    </source>
</evidence>
<keyword evidence="4" id="KW-1185">Reference proteome</keyword>
<keyword evidence="2" id="KW-1133">Transmembrane helix</keyword>
<comment type="caution">
    <text evidence="3">The sequence shown here is derived from an EMBL/GenBank/DDBJ whole genome shotgun (WGS) entry which is preliminary data.</text>
</comment>
<reference evidence="3" key="1">
    <citation type="submission" date="2020-11" db="EMBL/GenBank/DDBJ databases">
        <authorList>
            <person name="Whiteford S."/>
        </authorList>
    </citation>
    <scope>NUCLEOTIDE SEQUENCE</scope>
</reference>
<dbReference type="AlphaFoldDB" id="A0A8S4G095"/>
<proteinExistence type="predicted"/>
<accession>A0A8S4G095</accession>